<evidence type="ECO:0000256" key="6">
    <source>
        <dbReference type="ARBA" id="ARBA00023288"/>
    </source>
</evidence>
<evidence type="ECO:0000256" key="7">
    <source>
        <dbReference type="SAM" id="SignalP"/>
    </source>
</evidence>
<sequence>MKITARKAGLTGLAGVATIALLAACGQAPDAEAPAASGDVVDGFLPCIVSDSGGFDDKSFNQSGYEGLQAAATELGLTPKESESNSEDEFGPNLNSLIDQNCTMITTVGFLLASATEDAAKANPDVEFAILDDNSIEADNVKPVIFDTAQAAFLAGYTAADYSKTGVVGTFGGMEIPTVTIFMDGFVEGVEYYNEQKDADVKVISDLYTGEFAANDKAKQTSKTLIDQDADVIMPVAGPAFQSTVAAAEEASGDVAIIGVDADLVETYPQAKDYFLTSVMKEMSGAVETIVTDASAGNFDNSPYVGTLENEGVSLAPFHEFEDKVSDSLQGELDTIKAGIIDGSITVKASL</sequence>
<dbReference type="PANTHER" id="PTHR34296">
    <property type="entry name" value="TRANSCRIPTIONAL ACTIVATOR PROTEIN MED"/>
    <property type="match status" value="1"/>
</dbReference>
<feature type="domain" description="ABC transporter substrate-binding protein PnrA-like" evidence="8">
    <location>
        <begin position="49"/>
        <end position="345"/>
    </location>
</feature>
<evidence type="ECO:0000256" key="4">
    <source>
        <dbReference type="ARBA" id="ARBA00022729"/>
    </source>
</evidence>
<dbReference type="PROSITE" id="PS51257">
    <property type="entry name" value="PROKAR_LIPOPROTEIN"/>
    <property type="match status" value="1"/>
</dbReference>
<gene>
    <name evidence="9" type="ORF">FM119_07600</name>
</gene>
<dbReference type="SUPFAM" id="SSF53822">
    <property type="entry name" value="Periplasmic binding protein-like I"/>
    <property type="match status" value="1"/>
</dbReference>
<evidence type="ECO:0000259" key="8">
    <source>
        <dbReference type="Pfam" id="PF02608"/>
    </source>
</evidence>
<comment type="similarity">
    <text evidence="2">Belongs to the BMP lipoprotein family.</text>
</comment>
<dbReference type="PANTHER" id="PTHR34296:SF2">
    <property type="entry name" value="ABC TRANSPORTER GUANOSINE-BINDING PROTEIN NUPN"/>
    <property type="match status" value="1"/>
</dbReference>
<dbReference type="AlphaFoldDB" id="A0A1R4JHW0"/>
<dbReference type="CDD" id="cd06354">
    <property type="entry name" value="PBP1_PrnA-like"/>
    <property type="match status" value="1"/>
</dbReference>
<dbReference type="GO" id="GO:0005886">
    <property type="term" value="C:plasma membrane"/>
    <property type="evidence" value="ECO:0007669"/>
    <property type="project" value="UniProtKB-SubCell"/>
</dbReference>
<keyword evidence="4 7" id="KW-0732">Signal</keyword>
<dbReference type="Pfam" id="PF02608">
    <property type="entry name" value="Bmp"/>
    <property type="match status" value="1"/>
</dbReference>
<organism evidence="9 10">
    <name type="scientific">Mycetocola reblochoni REB411</name>
    <dbReference type="NCBI Taxonomy" id="1255698"/>
    <lineage>
        <taxon>Bacteria</taxon>
        <taxon>Bacillati</taxon>
        <taxon>Actinomycetota</taxon>
        <taxon>Actinomycetes</taxon>
        <taxon>Micrococcales</taxon>
        <taxon>Microbacteriaceae</taxon>
        <taxon>Mycetocola</taxon>
    </lineage>
</organism>
<evidence type="ECO:0000256" key="1">
    <source>
        <dbReference type="ARBA" id="ARBA00004193"/>
    </source>
</evidence>
<name>A0A1R4JHW0_9MICO</name>
<dbReference type="InterPro" id="IPR050957">
    <property type="entry name" value="BMP_lipoprotein"/>
</dbReference>
<evidence type="ECO:0000313" key="9">
    <source>
        <dbReference type="EMBL" id="SJN31598.1"/>
    </source>
</evidence>
<dbReference type="InterPro" id="IPR003760">
    <property type="entry name" value="PnrA-like"/>
</dbReference>
<protein>
    <submittedName>
        <fullName evidence="9">Nucleoside ABC transporter, periplasmic nucleoside-binding protein</fullName>
    </submittedName>
</protein>
<dbReference type="InterPro" id="IPR028082">
    <property type="entry name" value="Peripla_BP_I"/>
</dbReference>
<keyword evidence="10" id="KW-1185">Reference proteome</keyword>
<proteinExistence type="inferred from homology"/>
<evidence type="ECO:0000256" key="5">
    <source>
        <dbReference type="ARBA" id="ARBA00023136"/>
    </source>
</evidence>
<dbReference type="OrthoDB" id="9784230at2"/>
<evidence type="ECO:0000313" key="10">
    <source>
        <dbReference type="Proteomes" id="UP000196778"/>
    </source>
</evidence>
<comment type="subcellular location">
    <subcellularLocation>
        <location evidence="1">Cell membrane</location>
        <topology evidence="1">Lipid-anchor</topology>
    </subcellularLocation>
</comment>
<feature type="signal peptide" evidence="7">
    <location>
        <begin position="1"/>
        <end position="23"/>
    </location>
</feature>
<dbReference type="EMBL" id="FUKR01000042">
    <property type="protein sequence ID" value="SJN31598.1"/>
    <property type="molecule type" value="Genomic_DNA"/>
</dbReference>
<dbReference type="Proteomes" id="UP000196778">
    <property type="component" value="Unassembled WGS sequence"/>
</dbReference>
<keyword evidence="3" id="KW-1003">Cell membrane</keyword>
<evidence type="ECO:0000256" key="2">
    <source>
        <dbReference type="ARBA" id="ARBA00008610"/>
    </source>
</evidence>
<keyword evidence="6" id="KW-0449">Lipoprotein</keyword>
<keyword evidence="5" id="KW-0472">Membrane</keyword>
<evidence type="ECO:0000256" key="3">
    <source>
        <dbReference type="ARBA" id="ARBA00022475"/>
    </source>
</evidence>
<accession>A0A1R4JHW0</accession>
<dbReference type="RefSeq" id="WP_087137081.1">
    <property type="nucleotide sequence ID" value="NZ_FUKR01000042.1"/>
</dbReference>
<feature type="chain" id="PRO_5039409341" evidence="7">
    <location>
        <begin position="24"/>
        <end position="351"/>
    </location>
</feature>
<dbReference type="Gene3D" id="3.40.50.2300">
    <property type="match status" value="2"/>
</dbReference>
<reference evidence="10" key="1">
    <citation type="submission" date="2017-02" db="EMBL/GenBank/DDBJ databases">
        <authorList>
            <person name="Dridi B."/>
        </authorList>
    </citation>
    <scope>NUCLEOTIDE SEQUENCE [LARGE SCALE GENOMIC DNA]</scope>
    <source>
        <strain evidence="10">EB411</strain>
    </source>
</reference>